<dbReference type="InterPro" id="IPR012337">
    <property type="entry name" value="RNaseH-like_sf"/>
</dbReference>
<dbReference type="InterPro" id="IPR041588">
    <property type="entry name" value="Integrase_H2C2"/>
</dbReference>
<dbReference type="PANTHER" id="PTHR47266">
    <property type="entry name" value="ENDONUCLEASE-RELATED"/>
    <property type="match status" value="1"/>
</dbReference>
<name>A0ABM4BPQ5_HYDVU</name>
<keyword evidence="2" id="KW-1185">Reference proteome</keyword>
<sequence length="260" mass="30066">MVSYNNVLNVSKVFVEEHGSPLGGYSGQTKTIAKIMEKYYWPNISGDIKKWVKECSRCQKSGQLLSISEPLHSIKLNGEMYKILGIERRKHPQTNEQDENTNKNIKKKIRKLVDDNQTNWDEFIDIVLYPLRIERQTSTKVSPFELMFGGPPPVCNSELKEEIGFIGVDEEEVKAEVEKSKIHIENLTNLVTKNIEEAQIKQKKYYDRRALKNIKIEEESIKAIKLLLNIRGRRNKGAAFKPRFKGPYGTYKRNSQKMSS</sequence>
<gene>
    <name evidence="3" type="primary">LOC136079314</name>
</gene>
<dbReference type="Proteomes" id="UP001652625">
    <property type="component" value="Chromosome 04"/>
</dbReference>
<evidence type="ECO:0000313" key="2">
    <source>
        <dbReference type="Proteomes" id="UP001652625"/>
    </source>
</evidence>
<dbReference type="Gene3D" id="3.30.420.10">
    <property type="entry name" value="Ribonuclease H-like superfamily/Ribonuclease H"/>
    <property type="match status" value="1"/>
</dbReference>
<dbReference type="InterPro" id="IPR036397">
    <property type="entry name" value="RNaseH_sf"/>
</dbReference>
<protein>
    <submittedName>
        <fullName evidence="3">Uncharacterized protein LOC136079314</fullName>
    </submittedName>
</protein>
<reference evidence="3" key="1">
    <citation type="submission" date="2025-08" db="UniProtKB">
        <authorList>
            <consortium name="RefSeq"/>
        </authorList>
    </citation>
    <scope>IDENTIFICATION</scope>
</reference>
<dbReference type="Pfam" id="PF17921">
    <property type="entry name" value="Integrase_H2C2"/>
    <property type="match status" value="1"/>
</dbReference>
<accession>A0ABM4BPQ5</accession>
<dbReference type="Gene3D" id="1.10.340.70">
    <property type="match status" value="1"/>
</dbReference>
<feature type="domain" description="Integrase zinc-binding" evidence="1">
    <location>
        <begin position="11"/>
        <end position="61"/>
    </location>
</feature>
<organism evidence="2 3">
    <name type="scientific">Hydra vulgaris</name>
    <name type="common">Hydra</name>
    <name type="synonym">Hydra attenuata</name>
    <dbReference type="NCBI Taxonomy" id="6087"/>
    <lineage>
        <taxon>Eukaryota</taxon>
        <taxon>Metazoa</taxon>
        <taxon>Cnidaria</taxon>
        <taxon>Hydrozoa</taxon>
        <taxon>Hydroidolina</taxon>
        <taxon>Anthoathecata</taxon>
        <taxon>Aplanulata</taxon>
        <taxon>Hydridae</taxon>
        <taxon>Hydra</taxon>
    </lineage>
</organism>
<dbReference type="RefSeq" id="XP_065651120.1">
    <property type="nucleotide sequence ID" value="XM_065795048.1"/>
</dbReference>
<evidence type="ECO:0000259" key="1">
    <source>
        <dbReference type="Pfam" id="PF17921"/>
    </source>
</evidence>
<proteinExistence type="predicted"/>
<dbReference type="GeneID" id="136079314"/>
<dbReference type="SUPFAM" id="SSF53098">
    <property type="entry name" value="Ribonuclease H-like"/>
    <property type="match status" value="1"/>
</dbReference>
<dbReference type="InterPro" id="IPR052160">
    <property type="entry name" value="Gypsy_RT_Integrase-like"/>
</dbReference>
<evidence type="ECO:0000313" key="3">
    <source>
        <dbReference type="RefSeq" id="XP_065651120.1"/>
    </source>
</evidence>